<evidence type="ECO:0000313" key="2">
    <source>
        <dbReference type="Proteomes" id="UP000611554"/>
    </source>
</evidence>
<gene>
    <name evidence="1" type="ORF">GCM10010140_54990</name>
</gene>
<sequence>MIESPSGMILVAAASAAAETANVTAMNIAAPASAASIARKAFLRVIVPSAVGCADRRSAVPAAGSDRPPGPL</sequence>
<organism evidence="1 2">
    <name type="scientific">Streptosporangium pseudovulgare</name>
    <dbReference type="NCBI Taxonomy" id="35765"/>
    <lineage>
        <taxon>Bacteria</taxon>
        <taxon>Bacillati</taxon>
        <taxon>Actinomycetota</taxon>
        <taxon>Actinomycetes</taxon>
        <taxon>Streptosporangiales</taxon>
        <taxon>Streptosporangiaceae</taxon>
        <taxon>Streptosporangium</taxon>
    </lineage>
</organism>
<comment type="caution">
    <text evidence="1">The sequence shown here is derived from an EMBL/GenBank/DDBJ whole genome shotgun (WGS) entry which is preliminary data.</text>
</comment>
<proteinExistence type="predicted"/>
<protein>
    <recommendedName>
        <fullName evidence="3">Secreted protein</fullName>
    </recommendedName>
</protein>
<dbReference type="Proteomes" id="UP000611554">
    <property type="component" value="Unassembled WGS sequence"/>
</dbReference>
<accession>A0ABQ2RBJ0</accession>
<dbReference type="EMBL" id="BMQJ01000015">
    <property type="protein sequence ID" value="GGQ17681.1"/>
    <property type="molecule type" value="Genomic_DNA"/>
</dbReference>
<evidence type="ECO:0000313" key="1">
    <source>
        <dbReference type="EMBL" id="GGQ17681.1"/>
    </source>
</evidence>
<name>A0ABQ2RBJ0_9ACTN</name>
<keyword evidence="2" id="KW-1185">Reference proteome</keyword>
<reference evidence="2" key="1">
    <citation type="journal article" date="2019" name="Int. J. Syst. Evol. Microbiol.">
        <title>The Global Catalogue of Microorganisms (GCM) 10K type strain sequencing project: providing services to taxonomists for standard genome sequencing and annotation.</title>
        <authorList>
            <consortium name="The Broad Institute Genomics Platform"/>
            <consortium name="The Broad Institute Genome Sequencing Center for Infectious Disease"/>
            <person name="Wu L."/>
            <person name="Ma J."/>
        </authorList>
    </citation>
    <scope>NUCLEOTIDE SEQUENCE [LARGE SCALE GENOMIC DNA]</scope>
    <source>
        <strain evidence="2">JCM 3115</strain>
    </source>
</reference>
<evidence type="ECO:0008006" key="3">
    <source>
        <dbReference type="Google" id="ProtNLM"/>
    </source>
</evidence>